<dbReference type="InterPro" id="IPR004462">
    <property type="entry name" value="Desulfoferrodoxin_N"/>
</dbReference>
<evidence type="ECO:0000256" key="3">
    <source>
        <dbReference type="ARBA" id="ARBA00014839"/>
    </source>
</evidence>
<proteinExistence type="inferred from homology"/>
<dbReference type="PANTHER" id="PTHR36541:SF1">
    <property type="entry name" value="SUPEROXIDE REDUCTASE-RELATED"/>
    <property type="match status" value="1"/>
</dbReference>
<organism evidence="13 16">
    <name type="scientific">Blautia obeum</name>
    <dbReference type="NCBI Taxonomy" id="40520"/>
    <lineage>
        <taxon>Bacteria</taxon>
        <taxon>Bacillati</taxon>
        <taxon>Bacillota</taxon>
        <taxon>Clostridia</taxon>
        <taxon>Lachnospirales</taxon>
        <taxon>Lachnospiraceae</taxon>
        <taxon>Blautia</taxon>
    </lineage>
</organism>
<dbReference type="GO" id="GO:0050605">
    <property type="term" value="F:superoxide reductase activity"/>
    <property type="evidence" value="ECO:0007669"/>
    <property type="project" value="UniProtKB-EC"/>
</dbReference>
<evidence type="ECO:0000256" key="7">
    <source>
        <dbReference type="ARBA" id="ARBA00023004"/>
    </source>
</evidence>
<dbReference type="SUPFAM" id="SSF49367">
    <property type="entry name" value="Superoxide reductase-like"/>
    <property type="match status" value="1"/>
</dbReference>
<dbReference type="InterPro" id="IPR051233">
    <property type="entry name" value="Desulfoferrodoxin_SOR"/>
</dbReference>
<dbReference type="Gene3D" id="2.60.40.730">
    <property type="entry name" value="SOR catalytic domain"/>
    <property type="match status" value="1"/>
</dbReference>
<dbReference type="GO" id="GO:0005506">
    <property type="term" value="F:iron ion binding"/>
    <property type="evidence" value="ECO:0007669"/>
    <property type="project" value="InterPro"/>
</dbReference>
<keyword evidence="4" id="KW-0813">Transport</keyword>
<comment type="caution">
    <text evidence="13">The sequence shown here is derived from an EMBL/GenBank/DDBJ whole genome shotgun (WGS) entry which is preliminary data.</text>
</comment>
<sequence>MKVKYYKCMHCGNIIEKIDDKGVPVICCGEPMQELKAGVTDATIEKHVPVYTVEGNHVHVVVGETKHPMIEKHFIEWITVTTDQGIYRKILAPEQEPIADFWLSDGEKLEEVYAYCNLHGLWKN</sequence>
<evidence type="ECO:0000256" key="6">
    <source>
        <dbReference type="ARBA" id="ARBA00022982"/>
    </source>
</evidence>
<dbReference type="Pfam" id="PF06397">
    <property type="entry name" value="Desulfoferrod_N"/>
    <property type="match status" value="1"/>
</dbReference>
<evidence type="ECO:0000259" key="12">
    <source>
        <dbReference type="Pfam" id="PF06397"/>
    </source>
</evidence>
<dbReference type="Proteomes" id="UP000283585">
    <property type="component" value="Unassembled WGS sequence"/>
</dbReference>
<dbReference type="AlphaFoldDB" id="A0A3E5EGT3"/>
<dbReference type="EMBL" id="QRSS01000020">
    <property type="protein sequence ID" value="RGQ03065.1"/>
    <property type="molecule type" value="Genomic_DNA"/>
</dbReference>
<evidence type="ECO:0000313" key="14">
    <source>
        <dbReference type="EMBL" id="RGQ03065.1"/>
    </source>
</evidence>
<evidence type="ECO:0000256" key="9">
    <source>
        <dbReference type="ARBA" id="ARBA00031398"/>
    </source>
</evidence>
<evidence type="ECO:0000256" key="5">
    <source>
        <dbReference type="ARBA" id="ARBA00022723"/>
    </source>
</evidence>
<feature type="domain" description="Desulfoferrodoxin N-terminal" evidence="12">
    <location>
        <begin position="4"/>
        <end position="33"/>
    </location>
</feature>
<comment type="similarity">
    <text evidence="1">Belongs to the desulfoferrodoxin family.</text>
</comment>
<keyword evidence="6" id="KW-0249">Electron transport</keyword>
<dbReference type="Gene3D" id="2.20.28.100">
    <property type="entry name" value="Desulphoferrodoxin, N-terminal domain"/>
    <property type="match status" value="1"/>
</dbReference>
<reference evidence="16 17" key="1">
    <citation type="submission" date="2018-08" db="EMBL/GenBank/DDBJ databases">
        <title>A genome reference for cultivated species of the human gut microbiota.</title>
        <authorList>
            <person name="Zou Y."/>
            <person name="Xue W."/>
            <person name="Luo G."/>
        </authorList>
    </citation>
    <scope>NUCLEOTIDE SEQUENCE [LARGE SCALE GENOMIC DNA]</scope>
    <source>
        <strain evidence="14 17">AF29-2BH</strain>
        <strain evidence="15 18">AM18-2AC</strain>
        <strain evidence="13 16">OM03-6</strain>
    </source>
</reference>
<dbReference type="Proteomes" id="UP000284024">
    <property type="component" value="Unassembled WGS sequence"/>
</dbReference>
<evidence type="ECO:0000313" key="18">
    <source>
        <dbReference type="Proteomes" id="UP000284024"/>
    </source>
</evidence>
<evidence type="ECO:0000259" key="11">
    <source>
        <dbReference type="Pfam" id="PF01880"/>
    </source>
</evidence>
<name>A0A3E5EGT3_9FIRM</name>
<dbReference type="EC" id="1.15.1.2" evidence="2"/>
<dbReference type="SUPFAM" id="SSF57802">
    <property type="entry name" value="Rubredoxin-like"/>
    <property type="match status" value="1"/>
</dbReference>
<evidence type="ECO:0000313" key="15">
    <source>
        <dbReference type="EMBL" id="RHH19448.1"/>
    </source>
</evidence>
<evidence type="ECO:0000256" key="1">
    <source>
        <dbReference type="ARBA" id="ARBA00005941"/>
    </source>
</evidence>
<dbReference type="EMBL" id="QRJH01000003">
    <property type="protein sequence ID" value="RHH19448.1"/>
    <property type="molecule type" value="Genomic_DNA"/>
</dbReference>
<comment type="function">
    <text evidence="8">Catalyzes the one-electron reduction of superoxide anion radical to hydrogen peroxide at a nonheme ferrous iron center. Plays a fundamental role in case of oxidative stress via its superoxide detoxification activity.</text>
</comment>
<dbReference type="RefSeq" id="WP_117592553.1">
    <property type="nucleotide sequence ID" value="NZ_JAQDGF010000007.1"/>
</dbReference>
<feature type="domain" description="Desulfoferrodoxin ferrous iron-binding" evidence="11">
    <location>
        <begin position="41"/>
        <end position="124"/>
    </location>
</feature>
<gene>
    <name evidence="15" type="ORF">DW222_07650</name>
    <name evidence="14" type="ORF">DWZ12_13680</name>
    <name evidence="13" type="ORF">DXB38_06525</name>
</gene>
<evidence type="ECO:0000256" key="2">
    <source>
        <dbReference type="ARBA" id="ARBA00012679"/>
    </source>
</evidence>
<dbReference type="InterPro" id="IPR036073">
    <property type="entry name" value="Desulfoferrodoxin_Fe-bd_dom_sf"/>
</dbReference>
<comment type="catalytic activity">
    <reaction evidence="10">
        <text>reduced [rubredoxin] + superoxide + 2 H(+) = oxidized [rubredoxin] + H2O2</text>
        <dbReference type="Rhea" id="RHEA:21324"/>
        <dbReference type="Rhea" id="RHEA-COMP:10302"/>
        <dbReference type="Rhea" id="RHEA-COMP:10303"/>
        <dbReference type="ChEBI" id="CHEBI:15378"/>
        <dbReference type="ChEBI" id="CHEBI:16240"/>
        <dbReference type="ChEBI" id="CHEBI:18421"/>
        <dbReference type="ChEBI" id="CHEBI:29033"/>
        <dbReference type="ChEBI" id="CHEBI:29034"/>
        <dbReference type="EC" id="1.15.1.2"/>
    </reaction>
</comment>
<dbReference type="InterPro" id="IPR038094">
    <property type="entry name" value="Desulfoferrodoxin_N_sf"/>
</dbReference>
<accession>A0A3E5EGT3</accession>
<evidence type="ECO:0000256" key="8">
    <source>
        <dbReference type="ARBA" id="ARBA00024690"/>
    </source>
</evidence>
<evidence type="ECO:0000313" key="13">
    <source>
        <dbReference type="EMBL" id="RGN88159.1"/>
    </source>
</evidence>
<dbReference type="Pfam" id="PF01880">
    <property type="entry name" value="Desulfoferrodox"/>
    <property type="match status" value="1"/>
</dbReference>
<protein>
    <recommendedName>
        <fullName evidence="3">Desulfoferrodoxin</fullName>
        <ecNumber evidence="2">1.15.1.2</ecNumber>
    </recommendedName>
    <alternativeName>
        <fullName evidence="9">Superoxide reductase</fullName>
    </alternativeName>
</protein>
<dbReference type="Proteomes" id="UP000261105">
    <property type="component" value="Unassembled WGS sequence"/>
</dbReference>
<evidence type="ECO:0000313" key="16">
    <source>
        <dbReference type="Proteomes" id="UP000261105"/>
    </source>
</evidence>
<evidence type="ECO:0000313" key="17">
    <source>
        <dbReference type="Proteomes" id="UP000283585"/>
    </source>
</evidence>
<keyword evidence="5" id="KW-0479">Metal-binding</keyword>
<evidence type="ECO:0000256" key="10">
    <source>
        <dbReference type="ARBA" id="ARBA00047448"/>
    </source>
</evidence>
<dbReference type="EMBL" id="QSUZ01000006">
    <property type="protein sequence ID" value="RGN88159.1"/>
    <property type="molecule type" value="Genomic_DNA"/>
</dbReference>
<dbReference type="PANTHER" id="PTHR36541">
    <property type="entry name" value="SUPEROXIDE REDUCTASE-RELATED"/>
    <property type="match status" value="1"/>
</dbReference>
<evidence type="ECO:0000256" key="4">
    <source>
        <dbReference type="ARBA" id="ARBA00022448"/>
    </source>
</evidence>
<dbReference type="InterPro" id="IPR002742">
    <property type="entry name" value="Desulfoferrodoxin_Fe-bd_dom"/>
</dbReference>
<keyword evidence="7" id="KW-0408">Iron</keyword>